<name>A0ABQ0ISS9_GLUTH</name>
<gene>
    <name evidence="1" type="ORF">NBRC3257_0264</name>
</gene>
<organism evidence="1 2">
    <name type="scientific">Gluconobacter thailandicus NBRC 3257</name>
    <dbReference type="NCBI Taxonomy" id="1381097"/>
    <lineage>
        <taxon>Bacteria</taxon>
        <taxon>Pseudomonadati</taxon>
        <taxon>Pseudomonadota</taxon>
        <taxon>Alphaproteobacteria</taxon>
        <taxon>Acetobacterales</taxon>
        <taxon>Acetobacteraceae</taxon>
        <taxon>Gluconobacter</taxon>
    </lineage>
</organism>
<evidence type="ECO:0000313" key="1">
    <source>
        <dbReference type="EMBL" id="GAD25265.1"/>
    </source>
</evidence>
<sequence length="44" mass="4983">MRQDSPAHTTNSTSQMIYDFPRIVNTDVRLFIKAGSRMSRAPQG</sequence>
<protein>
    <submittedName>
        <fullName evidence="1">Uncharacterized protein</fullName>
    </submittedName>
</protein>
<dbReference type="Proteomes" id="UP000018209">
    <property type="component" value="Unassembled WGS sequence"/>
</dbReference>
<dbReference type="EMBL" id="BASM01000002">
    <property type="protein sequence ID" value="GAD25265.1"/>
    <property type="molecule type" value="Genomic_DNA"/>
</dbReference>
<keyword evidence="2" id="KW-1185">Reference proteome</keyword>
<proteinExistence type="predicted"/>
<reference evidence="1 2" key="1">
    <citation type="submission" date="2013-08" db="EMBL/GenBank/DDBJ databases">
        <title>Gluconobacter thailandicus NBRC 3257 whole genome sequence.</title>
        <authorList>
            <person name="Matsutani M."/>
            <person name="Yakushi T."/>
            <person name="Matsushita K."/>
        </authorList>
    </citation>
    <scope>NUCLEOTIDE SEQUENCE [LARGE SCALE GENOMIC DNA]</scope>
    <source>
        <strain evidence="1 2">NBRC 3257</strain>
    </source>
</reference>
<comment type="caution">
    <text evidence="1">The sequence shown here is derived from an EMBL/GenBank/DDBJ whole genome shotgun (WGS) entry which is preliminary data.</text>
</comment>
<accession>A0ABQ0ISS9</accession>
<evidence type="ECO:0000313" key="2">
    <source>
        <dbReference type="Proteomes" id="UP000018209"/>
    </source>
</evidence>